<dbReference type="Proteomes" id="UP000001072">
    <property type="component" value="Unassembled WGS sequence"/>
</dbReference>
<dbReference type="InterPro" id="IPR013083">
    <property type="entry name" value="Znf_RING/FYVE/PHD"/>
</dbReference>
<accession>F4RNK4</accession>
<dbReference type="AlphaFoldDB" id="F4RNK4"/>
<keyword evidence="7" id="KW-1185">Reference proteome</keyword>
<feature type="region of interest" description="Disordered" evidence="4">
    <location>
        <begin position="147"/>
        <end position="199"/>
    </location>
</feature>
<dbReference type="SMART" id="SM00184">
    <property type="entry name" value="RING"/>
    <property type="match status" value="1"/>
</dbReference>
<dbReference type="RefSeq" id="XP_007410653.1">
    <property type="nucleotide sequence ID" value="XM_007410591.1"/>
</dbReference>
<evidence type="ECO:0000313" key="7">
    <source>
        <dbReference type="Proteomes" id="UP000001072"/>
    </source>
</evidence>
<feature type="compositionally biased region" description="Low complexity" evidence="4">
    <location>
        <begin position="15"/>
        <end position="26"/>
    </location>
</feature>
<sequence length="223" mass="25260">MTSNQINPKRKSEEPIPISSSSTSIPKQPNHKKRKHTNTSPSSPSSVSSNDQSIKNQLKQIQIQLNQTQSQLAESQKDLQTKAELLDSVRSSLRCNICFETFNSPYTLLCGHIFCHKDLYAWFHRLPSDYDTELEFDISDLDEYTNNHEPRTVNGNHGRPILSTSNRNPPVEDNPPGASSTNPTTNEPPPRIQPPRPSAYRKKKNLICPQCRTAVHTPPFQLY</sequence>
<feature type="compositionally biased region" description="Pro residues" evidence="4">
    <location>
        <begin position="186"/>
        <end position="197"/>
    </location>
</feature>
<evidence type="ECO:0000256" key="4">
    <source>
        <dbReference type="SAM" id="MobiDB-lite"/>
    </source>
</evidence>
<dbReference type="InterPro" id="IPR027370">
    <property type="entry name" value="Znf-RING_euk"/>
</dbReference>
<keyword evidence="3" id="KW-0862">Zinc</keyword>
<reference evidence="7" key="1">
    <citation type="journal article" date="2011" name="Proc. Natl. Acad. Sci. U.S.A.">
        <title>Obligate biotrophy features unraveled by the genomic analysis of rust fungi.</title>
        <authorList>
            <person name="Duplessis S."/>
            <person name="Cuomo C.A."/>
            <person name="Lin Y.-C."/>
            <person name="Aerts A."/>
            <person name="Tisserant E."/>
            <person name="Veneault-Fourrey C."/>
            <person name="Joly D.L."/>
            <person name="Hacquard S."/>
            <person name="Amselem J."/>
            <person name="Cantarel B.L."/>
            <person name="Chiu R."/>
            <person name="Coutinho P.M."/>
            <person name="Feau N."/>
            <person name="Field M."/>
            <person name="Frey P."/>
            <person name="Gelhaye E."/>
            <person name="Goldberg J."/>
            <person name="Grabherr M.G."/>
            <person name="Kodira C.D."/>
            <person name="Kohler A."/>
            <person name="Kuees U."/>
            <person name="Lindquist E.A."/>
            <person name="Lucas S.M."/>
            <person name="Mago R."/>
            <person name="Mauceli E."/>
            <person name="Morin E."/>
            <person name="Murat C."/>
            <person name="Pangilinan J.L."/>
            <person name="Park R."/>
            <person name="Pearson M."/>
            <person name="Quesneville H."/>
            <person name="Rouhier N."/>
            <person name="Sakthikumar S."/>
            <person name="Salamov A.A."/>
            <person name="Schmutz J."/>
            <person name="Selles B."/>
            <person name="Shapiro H."/>
            <person name="Tanguay P."/>
            <person name="Tuskan G.A."/>
            <person name="Henrissat B."/>
            <person name="Van de Peer Y."/>
            <person name="Rouze P."/>
            <person name="Ellis J.G."/>
            <person name="Dodds P.N."/>
            <person name="Schein J.E."/>
            <person name="Zhong S."/>
            <person name="Hamelin R.C."/>
            <person name="Grigoriev I.V."/>
            <person name="Szabo L.J."/>
            <person name="Martin F."/>
        </authorList>
    </citation>
    <scope>NUCLEOTIDE SEQUENCE [LARGE SCALE GENOMIC DNA]</scope>
    <source>
        <strain evidence="7">98AG31 / pathotype 3-4-7</strain>
    </source>
</reference>
<evidence type="ECO:0000256" key="3">
    <source>
        <dbReference type="ARBA" id="ARBA00022833"/>
    </source>
</evidence>
<feature type="domain" description="RING-type" evidence="5">
    <location>
        <begin position="95"/>
        <end position="211"/>
    </location>
</feature>
<feature type="compositionally biased region" description="Low complexity" evidence="4">
    <location>
        <begin position="40"/>
        <end position="53"/>
    </location>
</feature>
<dbReference type="STRING" id="747676.F4RNK4"/>
<dbReference type="KEGG" id="mlr:MELLADRAFT_72004"/>
<keyword evidence="1" id="KW-0479">Metal-binding</keyword>
<dbReference type="HOGENOM" id="CLU_1242709_0_0_1"/>
<gene>
    <name evidence="6" type="ORF">MELLADRAFT_72004</name>
</gene>
<dbReference type="Pfam" id="PF13445">
    <property type="entry name" value="zf-RING_UBOX"/>
    <property type="match status" value="1"/>
</dbReference>
<evidence type="ECO:0000313" key="6">
    <source>
        <dbReference type="EMBL" id="EGG06002.1"/>
    </source>
</evidence>
<evidence type="ECO:0000259" key="5">
    <source>
        <dbReference type="SMART" id="SM00184"/>
    </source>
</evidence>
<name>F4RNK4_MELLP</name>
<feature type="non-terminal residue" evidence="6">
    <location>
        <position position="223"/>
    </location>
</feature>
<dbReference type="Gene3D" id="3.30.40.10">
    <property type="entry name" value="Zinc/RING finger domain, C3HC4 (zinc finger)"/>
    <property type="match status" value="1"/>
</dbReference>
<feature type="region of interest" description="Disordered" evidence="4">
    <location>
        <begin position="1"/>
        <end position="53"/>
    </location>
</feature>
<proteinExistence type="predicted"/>
<dbReference type="InterPro" id="IPR001841">
    <property type="entry name" value="Znf_RING"/>
</dbReference>
<dbReference type="OrthoDB" id="2507715at2759"/>
<organism evidence="7">
    <name type="scientific">Melampsora larici-populina (strain 98AG31 / pathotype 3-4-7)</name>
    <name type="common">Poplar leaf rust fungus</name>
    <dbReference type="NCBI Taxonomy" id="747676"/>
    <lineage>
        <taxon>Eukaryota</taxon>
        <taxon>Fungi</taxon>
        <taxon>Dikarya</taxon>
        <taxon>Basidiomycota</taxon>
        <taxon>Pucciniomycotina</taxon>
        <taxon>Pucciniomycetes</taxon>
        <taxon>Pucciniales</taxon>
        <taxon>Melampsoraceae</taxon>
        <taxon>Melampsora</taxon>
    </lineage>
</organism>
<dbReference type="GO" id="GO:0008270">
    <property type="term" value="F:zinc ion binding"/>
    <property type="evidence" value="ECO:0007669"/>
    <property type="project" value="UniProtKB-KW"/>
</dbReference>
<dbReference type="GeneID" id="18931994"/>
<evidence type="ECO:0000256" key="1">
    <source>
        <dbReference type="ARBA" id="ARBA00022723"/>
    </source>
</evidence>
<evidence type="ECO:0000256" key="2">
    <source>
        <dbReference type="ARBA" id="ARBA00022771"/>
    </source>
</evidence>
<protein>
    <recommendedName>
        <fullName evidence="5">RING-type domain-containing protein</fullName>
    </recommendedName>
</protein>
<dbReference type="EMBL" id="GL883110">
    <property type="protein sequence ID" value="EGG06002.1"/>
    <property type="molecule type" value="Genomic_DNA"/>
</dbReference>
<dbReference type="InParanoid" id="F4RNK4"/>
<dbReference type="VEuPathDB" id="FungiDB:MELLADRAFT_72004"/>
<dbReference type="SUPFAM" id="SSF57850">
    <property type="entry name" value="RING/U-box"/>
    <property type="match status" value="1"/>
</dbReference>
<keyword evidence="2" id="KW-0863">Zinc-finger</keyword>